<protein>
    <submittedName>
        <fullName evidence="1">Uncharacterized protein N754R</fullName>
    </submittedName>
</protein>
<dbReference type="GeneID" id="5364433"/>
<evidence type="ECO:0000313" key="2">
    <source>
        <dbReference type="Proteomes" id="UP000204095"/>
    </source>
</evidence>
<sequence>MDVLLENIPTIINILDKTSDETKLTSVMDSFKSLDIHVKMEIRTSLEFYEDNNLEVETLMIVFDKDVCMHVSKYFMEWYDVQTLYPRYDGGYTIKLIENGDRNIYKKFCQEKQWVGNDYYNNTPQEFTMEEQRLIDILNSEIPKRWYEWIY</sequence>
<organism evidence="1 2">
    <name type="scientific">Paramecium bursaria Chlorella virus FR483</name>
    <name type="common">PBCV-FR483</name>
    <dbReference type="NCBI Taxonomy" id="399781"/>
    <lineage>
        <taxon>Viruses</taxon>
        <taxon>Varidnaviria</taxon>
        <taxon>Bamfordvirae</taxon>
        <taxon>Nucleocytoviricota</taxon>
        <taxon>Megaviricetes</taxon>
        <taxon>Algavirales</taxon>
        <taxon>Phycodnaviridae</taxon>
        <taxon>Chlorovirus</taxon>
        <taxon>Chlorovirus conductrix</taxon>
        <taxon>Paramecium bursaria Chlorella virus A1</taxon>
    </lineage>
</organism>
<dbReference type="EMBL" id="DQ890022">
    <property type="protein sequence ID" value="ABT16039.1"/>
    <property type="molecule type" value="Genomic_DNA"/>
</dbReference>
<organismHost>
    <name type="scientific">Paramecium bursaria</name>
    <dbReference type="NCBI Taxonomy" id="74790"/>
</organismHost>
<reference evidence="1 2" key="1">
    <citation type="journal article" date="2007" name="Virology">
        <title>Sequence and annotation of the 314-kb MT325 and the 321-kb FR483 viruses that infect Chlorella Pbi.</title>
        <authorList>
            <person name="Fitzgerald L.A."/>
            <person name="Graves M.V."/>
            <person name="Li X."/>
            <person name="Feldblyum T."/>
            <person name="Hartigan J."/>
            <person name="Van Etten J.L."/>
        </authorList>
    </citation>
    <scope>NUCLEOTIDE SEQUENCE [LARGE SCALE GENOMIC DNA]</scope>
    <source>
        <strain evidence="1 2">FR483</strain>
    </source>
</reference>
<name>A7J8A8_PBCVF</name>
<gene>
    <name evidence="1" type="primary">N754R</name>
    <name evidence="1" type="ORF">FR483_N754R</name>
</gene>
<accession>A7J8A8</accession>
<dbReference type="RefSeq" id="YP_001426386.1">
    <property type="nucleotide sequence ID" value="NC_008603.1"/>
</dbReference>
<proteinExistence type="predicted"/>
<evidence type="ECO:0000313" key="1">
    <source>
        <dbReference type="EMBL" id="ABT16039.1"/>
    </source>
</evidence>
<dbReference type="KEGG" id="vg:5364433"/>
<dbReference type="Proteomes" id="UP000204095">
    <property type="component" value="Segment"/>
</dbReference>